<evidence type="ECO:0000313" key="8">
    <source>
        <dbReference type="EMBL" id="MEM5535338.1"/>
    </source>
</evidence>
<dbReference type="InterPro" id="IPR046357">
    <property type="entry name" value="PPIase_dom_sf"/>
</dbReference>
<dbReference type="PANTHER" id="PTHR43811:SF19">
    <property type="entry name" value="39 KDA FK506-BINDING NUCLEAR PROTEIN"/>
    <property type="match status" value="1"/>
</dbReference>
<comment type="similarity">
    <text evidence="2 6">Belongs to the FKBP-type PPIase family.</text>
</comment>
<evidence type="ECO:0000256" key="2">
    <source>
        <dbReference type="ARBA" id="ARBA00006577"/>
    </source>
</evidence>
<evidence type="ECO:0000256" key="4">
    <source>
        <dbReference type="ARBA" id="ARBA00023235"/>
    </source>
</evidence>
<comment type="caution">
    <text evidence="8">The sequence shown here is derived from an EMBL/GenBank/DDBJ whole genome shotgun (WGS) entry which is preliminary data.</text>
</comment>
<dbReference type="PROSITE" id="PS51257">
    <property type="entry name" value="PROKAR_LIPOPROTEIN"/>
    <property type="match status" value="1"/>
</dbReference>
<evidence type="ECO:0000256" key="5">
    <source>
        <dbReference type="PROSITE-ProRule" id="PRU00277"/>
    </source>
</evidence>
<gene>
    <name evidence="8" type="ORF">WNY58_02925</name>
</gene>
<keyword evidence="4 5" id="KW-0413">Isomerase</keyword>
<dbReference type="PROSITE" id="PS50059">
    <property type="entry name" value="FKBP_PPIASE"/>
    <property type="match status" value="1"/>
</dbReference>
<dbReference type="EC" id="5.2.1.8" evidence="6"/>
<evidence type="ECO:0000256" key="3">
    <source>
        <dbReference type="ARBA" id="ARBA00023110"/>
    </source>
</evidence>
<proteinExistence type="inferred from homology"/>
<dbReference type="InterPro" id="IPR000774">
    <property type="entry name" value="PPIase_FKBP_N"/>
</dbReference>
<dbReference type="InterPro" id="IPR001179">
    <property type="entry name" value="PPIase_FKBP_dom"/>
</dbReference>
<keyword evidence="9" id="KW-1185">Reference proteome</keyword>
<evidence type="ECO:0000256" key="6">
    <source>
        <dbReference type="RuleBase" id="RU003915"/>
    </source>
</evidence>
<sequence>MKFVVRFASLVMVSALLFGCGEDAEEKQFRQALIDKALNDDVSKEGAAFLQANGLQDGVVTTQSGLQYKVLVEGKGPSPSVTDIVTVHYEGTRVDGHIFDSSYQRGEPSDFPLNRVIRGWTEGVRMMKKGSQWILFVPPKLAYGATSPSDDIPANSTLIFKIELIDFKAAE</sequence>
<dbReference type="Pfam" id="PF01346">
    <property type="entry name" value="FKBP_N"/>
    <property type="match status" value="1"/>
</dbReference>
<dbReference type="Proteomes" id="UP001449225">
    <property type="component" value="Unassembled WGS sequence"/>
</dbReference>
<evidence type="ECO:0000256" key="1">
    <source>
        <dbReference type="ARBA" id="ARBA00000971"/>
    </source>
</evidence>
<comment type="catalytic activity">
    <reaction evidence="1 5 6">
        <text>[protein]-peptidylproline (omega=180) = [protein]-peptidylproline (omega=0)</text>
        <dbReference type="Rhea" id="RHEA:16237"/>
        <dbReference type="Rhea" id="RHEA-COMP:10747"/>
        <dbReference type="Rhea" id="RHEA-COMP:10748"/>
        <dbReference type="ChEBI" id="CHEBI:83833"/>
        <dbReference type="ChEBI" id="CHEBI:83834"/>
        <dbReference type="EC" id="5.2.1.8"/>
    </reaction>
</comment>
<evidence type="ECO:0000259" key="7">
    <source>
        <dbReference type="PROSITE" id="PS50059"/>
    </source>
</evidence>
<reference evidence="8 9" key="1">
    <citation type="submission" date="2024-03" db="EMBL/GenBank/DDBJ databases">
        <title>Community enrichment and isolation of bacterial strains for fucoidan degradation.</title>
        <authorList>
            <person name="Sichert A."/>
        </authorList>
    </citation>
    <scope>NUCLEOTIDE SEQUENCE [LARGE SCALE GENOMIC DNA]</scope>
    <source>
        <strain evidence="8 9">AS76</strain>
    </source>
</reference>
<dbReference type="GO" id="GO:0003755">
    <property type="term" value="F:peptidyl-prolyl cis-trans isomerase activity"/>
    <property type="evidence" value="ECO:0007669"/>
    <property type="project" value="UniProtKB-EC"/>
</dbReference>
<dbReference type="EMBL" id="JBBMRA010000001">
    <property type="protein sequence ID" value="MEM5535338.1"/>
    <property type="molecule type" value="Genomic_DNA"/>
</dbReference>
<organism evidence="8 9">
    <name type="scientific">Neptuniibacter pectenicola</name>
    <dbReference type="NCBI Taxonomy" id="1806669"/>
    <lineage>
        <taxon>Bacteria</taxon>
        <taxon>Pseudomonadati</taxon>
        <taxon>Pseudomonadota</taxon>
        <taxon>Gammaproteobacteria</taxon>
        <taxon>Oceanospirillales</taxon>
        <taxon>Oceanospirillaceae</taxon>
        <taxon>Neptuniibacter</taxon>
    </lineage>
</organism>
<keyword evidence="3 5" id="KW-0697">Rotamase</keyword>
<evidence type="ECO:0000313" key="9">
    <source>
        <dbReference type="Proteomes" id="UP001449225"/>
    </source>
</evidence>
<protein>
    <recommendedName>
        <fullName evidence="6">Peptidyl-prolyl cis-trans isomerase</fullName>
        <ecNumber evidence="6">5.2.1.8</ecNumber>
    </recommendedName>
</protein>
<dbReference type="PANTHER" id="PTHR43811">
    <property type="entry name" value="FKBP-TYPE PEPTIDYL-PROLYL CIS-TRANS ISOMERASE FKPA"/>
    <property type="match status" value="1"/>
</dbReference>
<name>A0ABU9TP84_9GAMM</name>
<dbReference type="Pfam" id="PF00254">
    <property type="entry name" value="FKBP_C"/>
    <property type="match status" value="1"/>
</dbReference>
<dbReference type="RefSeq" id="WP_342853670.1">
    <property type="nucleotide sequence ID" value="NZ_JBBMRA010000001.1"/>
</dbReference>
<feature type="domain" description="PPIase FKBP-type" evidence="7">
    <location>
        <begin position="82"/>
        <end position="168"/>
    </location>
</feature>
<dbReference type="Gene3D" id="3.10.50.40">
    <property type="match status" value="1"/>
</dbReference>
<dbReference type="SUPFAM" id="SSF54534">
    <property type="entry name" value="FKBP-like"/>
    <property type="match status" value="1"/>
</dbReference>
<accession>A0ABU9TP84</accession>